<evidence type="ECO:0000313" key="2">
    <source>
        <dbReference type="EMBL" id="QLI82130.1"/>
    </source>
</evidence>
<proteinExistence type="predicted"/>
<dbReference type="AlphaFoldDB" id="A0A7D5ZKT8"/>
<keyword evidence="3" id="KW-1185">Reference proteome</keyword>
<gene>
    <name evidence="2" type="ORF">HZU75_11670</name>
</gene>
<feature type="chain" id="PRO_5028826952" evidence="1">
    <location>
        <begin position="23"/>
        <end position="186"/>
    </location>
</feature>
<evidence type="ECO:0000256" key="1">
    <source>
        <dbReference type="SAM" id="SignalP"/>
    </source>
</evidence>
<name>A0A7D5ZKT8_9NEIS</name>
<feature type="signal peptide" evidence="1">
    <location>
        <begin position="1"/>
        <end position="22"/>
    </location>
</feature>
<dbReference type="EMBL" id="CP058952">
    <property type="protein sequence ID" value="QLI82130.1"/>
    <property type="molecule type" value="Genomic_DNA"/>
</dbReference>
<protein>
    <submittedName>
        <fullName evidence="2">Uncharacterized protein</fullName>
    </submittedName>
</protein>
<reference evidence="2 3" key="1">
    <citation type="journal article" date="2016" name="Int. J. Syst. Evol. Microbiol.">
        <title>Chitinibacter fontanus sp. nov., isolated from a spring.</title>
        <authorList>
            <person name="Sheu S.Y."/>
            <person name="Li Y.S."/>
            <person name="Young C.C."/>
            <person name="Chen W.M."/>
        </authorList>
    </citation>
    <scope>NUCLEOTIDE SEQUENCE [LARGE SCALE GENOMIC DNA]</scope>
    <source>
        <strain evidence="2 3">STM-7</strain>
    </source>
</reference>
<evidence type="ECO:0000313" key="3">
    <source>
        <dbReference type="Proteomes" id="UP000510822"/>
    </source>
</evidence>
<dbReference type="Proteomes" id="UP000510822">
    <property type="component" value="Chromosome"/>
</dbReference>
<sequence>MHNLTKATLLVAGLALAAQAPAAPLQIETTLALGQTLEGQGSVKQTGDQARVKVQGQTIDIRGLAAPLHLPRQRVQVQLLRQAHPLGPQTRLSLTQGEQHWLLASALSSGSSLAAGRQLIWREGQVQLSNGLGQISAIPADGDLGVQAAWRECLRVLDVRVPAVESSDSEPTFDVAYWNTRAKDCR</sequence>
<accession>A0A7D5ZKT8</accession>
<keyword evidence="1" id="KW-0732">Signal</keyword>
<dbReference type="RefSeq" id="WP_180306213.1">
    <property type="nucleotide sequence ID" value="NZ_CP058952.1"/>
</dbReference>
<organism evidence="2 3">
    <name type="scientific">Chitinibacter fontanus</name>
    <dbReference type="NCBI Taxonomy" id="1737446"/>
    <lineage>
        <taxon>Bacteria</taxon>
        <taxon>Pseudomonadati</taxon>
        <taxon>Pseudomonadota</taxon>
        <taxon>Betaproteobacteria</taxon>
        <taxon>Neisseriales</taxon>
        <taxon>Chitinibacteraceae</taxon>
        <taxon>Chitinibacter</taxon>
    </lineage>
</organism>
<dbReference type="KEGG" id="cfon:HZU75_11670"/>